<dbReference type="OrthoDB" id="165352at2759"/>
<dbReference type="PANTHER" id="PTHR46494">
    <property type="entry name" value="CORA FAMILY METAL ION TRANSPORTER (EUROFUNG)"/>
    <property type="match status" value="1"/>
</dbReference>
<keyword evidence="4" id="KW-1003">Cell membrane</keyword>
<dbReference type="GO" id="GO:0005886">
    <property type="term" value="C:plasma membrane"/>
    <property type="evidence" value="ECO:0007669"/>
    <property type="project" value="UniProtKB-SubCell"/>
</dbReference>
<evidence type="ECO:0000256" key="9">
    <source>
        <dbReference type="SAM" id="Phobius"/>
    </source>
</evidence>
<dbReference type="GO" id="GO:0050897">
    <property type="term" value="F:cobalt ion binding"/>
    <property type="evidence" value="ECO:0007669"/>
    <property type="project" value="TreeGrafter"/>
</dbReference>
<reference evidence="10" key="1">
    <citation type="submission" date="2022-07" db="EMBL/GenBank/DDBJ databases">
        <title>The genome of Lyophyllum shimeji provides insight into the initial evolution of ectomycorrhizal fungal genome.</title>
        <authorList>
            <person name="Kobayashi Y."/>
            <person name="Shibata T."/>
            <person name="Hirakawa H."/>
            <person name="Shigenobu S."/>
            <person name="Nishiyama T."/>
            <person name="Yamada A."/>
            <person name="Hasebe M."/>
            <person name="Kawaguchi M."/>
        </authorList>
    </citation>
    <scope>NUCLEOTIDE SEQUENCE</scope>
    <source>
        <strain evidence="10">AT787</strain>
    </source>
</reference>
<feature type="transmembrane region" description="Helical" evidence="9">
    <location>
        <begin position="527"/>
        <end position="549"/>
    </location>
</feature>
<feature type="region of interest" description="Disordered" evidence="8">
    <location>
        <begin position="1"/>
        <end position="36"/>
    </location>
</feature>
<organism evidence="10 11">
    <name type="scientific">Lyophyllum shimeji</name>
    <name type="common">Hon-shimeji</name>
    <name type="synonym">Tricholoma shimeji</name>
    <dbReference type="NCBI Taxonomy" id="47721"/>
    <lineage>
        <taxon>Eukaryota</taxon>
        <taxon>Fungi</taxon>
        <taxon>Dikarya</taxon>
        <taxon>Basidiomycota</taxon>
        <taxon>Agaricomycotina</taxon>
        <taxon>Agaricomycetes</taxon>
        <taxon>Agaricomycetidae</taxon>
        <taxon>Agaricales</taxon>
        <taxon>Tricholomatineae</taxon>
        <taxon>Lyophyllaceae</taxon>
        <taxon>Lyophyllum</taxon>
    </lineage>
</organism>
<comment type="subcellular location">
    <subcellularLocation>
        <location evidence="1">Cell membrane</location>
        <topology evidence="1">Multi-pass membrane protein</topology>
    </subcellularLocation>
</comment>
<dbReference type="SUPFAM" id="SSF144083">
    <property type="entry name" value="Magnesium transport protein CorA, transmembrane region"/>
    <property type="match status" value="1"/>
</dbReference>
<comment type="similarity">
    <text evidence="2">Belongs to the CorA metal ion transporter (MIT) (TC 1.A.35) family.</text>
</comment>
<dbReference type="Pfam" id="PF01544">
    <property type="entry name" value="CorA"/>
    <property type="match status" value="1"/>
</dbReference>
<feature type="region of interest" description="Disordered" evidence="8">
    <location>
        <begin position="248"/>
        <end position="277"/>
    </location>
</feature>
<gene>
    <name evidence="10" type="ORF">LshimejAT787_1400630</name>
</gene>
<evidence type="ECO:0000256" key="3">
    <source>
        <dbReference type="ARBA" id="ARBA00022448"/>
    </source>
</evidence>
<dbReference type="EMBL" id="BRPK01000014">
    <property type="protein sequence ID" value="GLB43551.1"/>
    <property type="molecule type" value="Genomic_DNA"/>
</dbReference>
<keyword evidence="7 9" id="KW-0472">Membrane</keyword>
<dbReference type="SUPFAM" id="SSF143865">
    <property type="entry name" value="CorA soluble domain-like"/>
    <property type="match status" value="1"/>
</dbReference>
<evidence type="ECO:0000256" key="5">
    <source>
        <dbReference type="ARBA" id="ARBA00022692"/>
    </source>
</evidence>
<feature type="transmembrane region" description="Helical" evidence="9">
    <location>
        <begin position="594"/>
        <end position="616"/>
    </location>
</feature>
<evidence type="ECO:0000256" key="7">
    <source>
        <dbReference type="ARBA" id="ARBA00023136"/>
    </source>
</evidence>
<dbReference type="GO" id="GO:0015087">
    <property type="term" value="F:cobalt ion transmembrane transporter activity"/>
    <property type="evidence" value="ECO:0007669"/>
    <property type="project" value="TreeGrafter"/>
</dbReference>
<feature type="region of interest" description="Disordered" evidence="8">
    <location>
        <begin position="48"/>
        <end position="89"/>
    </location>
</feature>
<dbReference type="Gene3D" id="1.20.58.340">
    <property type="entry name" value="Magnesium transport protein CorA, transmembrane region"/>
    <property type="match status" value="2"/>
</dbReference>
<evidence type="ECO:0000256" key="2">
    <source>
        <dbReference type="ARBA" id="ARBA00009765"/>
    </source>
</evidence>
<keyword evidence="6 9" id="KW-1133">Transmembrane helix</keyword>
<proteinExistence type="inferred from homology"/>
<evidence type="ECO:0000313" key="10">
    <source>
        <dbReference type="EMBL" id="GLB43551.1"/>
    </source>
</evidence>
<sequence>MPRENSFSDSEGRSLTPDLEDEDAPPVSPINSYNSPIPLNLAETSPVLAQYPNPRSPSITKRSILSKMKSPTSQPSVKSPITYKHHPWAGGTPRDRFRAAVRKVIALHRSTSYFAGDGRIGAEPGVNPRRASANLLYGHIRQDCEIEVIDYSSVRSSAGRMTNAEFVNLLSDPAASAKEPWVKVRWINIGGLSWDVIRAVSIKYDLHPLAIEDLFHTRSQNRSKADYYPKHLFLRVLCHELGNGDAGAGAGSESAAYGSTLTDAPRSESPVPHREHGDLEKAAMEQEEEGLGMYEAEMMAKQSRRRRRRFLPFGKGQRDVESMLGGDKTPRSSLARLMSGAAQKRQKRVEHQITLDALKQGERVDVKVSPMFIFLLGDGTVISFHTATTLDFTAAISKRLHQRDTGLRTSADPSLLVHAILDLIVDNALEVIDEYHAKINMFERAVLLKPNAKIVRHLHILSGDLIMHKRTLEPIKTLIYGLRRYDVDRCAALIDMSDPANANVRVVGFMSHKSKIYLADVFDHMEYILSSLDMFAGIAENLIAYAFNLASYEMNQVMRRLTLATIIFLPLTLLTGYFGMNFDPMWSVNKNSDLLFWEIALPVMVIIVPLFMWQDIKGAVHYIRKRMMAKQAVKTIKRE</sequence>
<dbReference type="Proteomes" id="UP001063166">
    <property type="component" value="Unassembled WGS sequence"/>
</dbReference>
<keyword evidence="5 9" id="KW-0812">Transmembrane</keyword>
<evidence type="ECO:0000313" key="11">
    <source>
        <dbReference type="Proteomes" id="UP001063166"/>
    </source>
</evidence>
<name>A0A9P3PXT3_LYOSH</name>
<evidence type="ECO:0000256" key="1">
    <source>
        <dbReference type="ARBA" id="ARBA00004651"/>
    </source>
</evidence>
<keyword evidence="11" id="KW-1185">Reference proteome</keyword>
<evidence type="ECO:0000256" key="4">
    <source>
        <dbReference type="ARBA" id="ARBA00022475"/>
    </source>
</evidence>
<dbReference type="GO" id="GO:0015095">
    <property type="term" value="F:magnesium ion transmembrane transporter activity"/>
    <property type="evidence" value="ECO:0007669"/>
    <property type="project" value="TreeGrafter"/>
</dbReference>
<evidence type="ECO:0000256" key="8">
    <source>
        <dbReference type="SAM" id="MobiDB-lite"/>
    </source>
</evidence>
<protein>
    <submittedName>
        <fullName evidence="10">CorA-like Mg2+ transporter protein</fullName>
    </submittedName>
</protein>
<accession>A0A9P3PXT3</accession>
<keyword evidence="3" id="KW-0813">Transport</keyword>
<dbReference type="Gene3D" id="3.30.460.20">
    <property type="entry name" value="CorA soluble domain-like"/>
    <property type="match status" value="1"/>
</dbReference>
<dbReference type="InterPro" id="IPR045861">
    <property type="entry name" value="CorA_cytoplasmic_dom"/>
</dbReference>
<evidence type="ECO:0000256" key="6">
    <source>
        <dbReference type="ARBA" id="ARBA00022989"/>
    </source>
</evidence>
<dbReference type="PANTHER" id="PTHR46494:SF1">
    <property type="entry name" value="CORA FAMILY METAL ION TRANSPORTER (EUROFUNG)"/>
    <property type="match status" value="1"/>
</dbReference>
<dbReference type="InterPro" id="IPR045863">
    <property type="entry name" value="CorA_TM1_TM2"/>
</dbReference>
<dbReference type="GO" id="GO:0000287">
    <property type="term" value="F:magnesium ion binding"/>
    <property type="evidence" value="ECO:0007669"/>
    <property type="project" value="TreeGrafter"/>
</dbReference>
<feature type="compositionally biased region" description="Polar residues" evidence="8">
    <location>
        <begin position="56"/>
        <end position="79"/>
    </location>
</feature>
<feature type="transmembrane region" description="Helical" evidence="9">
    <location>
        <begin position="561"/>
        <end position="582"/>
    </location>
</feature>
<comment type="caution">
    <text evidence="10">The sequence shown here is derived from an EMBL/GenBank/DDBJ whole genome shotgun (WGS) entry which is preliminary data.</text>
</comment>
<dbReference type="InterPro" id="IPR002523">
    <property type="entry name" value="MgTranspt_CorA/ZnTranspt_ZntB"/>
</dbReference>
<dbReference type="AlphaFoldDB" id="A0A9P3PXT3"/>